<evidence type="ECO:0000313" key="8">
    <source>
        <dbReference type="Proteomes" id="UP000823872"/>
    </source>
</evidence>
<evidence type="ECO:0000313" key="7">
    <source>
        <dbReference type="Ensembl" id="ENSFCTP00005045691.1"/>
    </source>
</evidence>
<comment type="similarity">
    <text evidence="1">Belongs to the eukaryotic ribosomal protein eS6 family.</text>
</comment>
<feature type="chain" id="PRO_5047157613" description="Small ribosomal subunit protein eS6" evidence="6">
    <location>
        <begin position="17"/>
        <end position="109"/>
    </location>
</feature>
<reference evidence="7" key="3">
    <citation type="submission" date="2025-09" db="UniProtKB">
        <authorList>
            <consortium name="Ensembl"/>
        </authorList>
    </citation>
    <scope>IDENTIFICATION</scope>
    <source>
        <strain evidence="7">breed Abyssinian</strain>
    </source>
</reference>
<keyword evidence="6" id="KW-0732">Signal</keyword>
<dbReference type="GeneTree" id="ENSGT00390000009819"/>
<proteinExistence type="inferred from homology"/>
<dbReference type="InterPro" id="IPR001377">
    <property type="entry name" value="Ribosomal_eS6"/>
</dbReference>
<keyword evidence="8" id="KW-1185">Reference proteome</keyword>
<organism evidence="7 8">
    <name type="scientific">Felis catus</name>
    <name type="common">Cat</name>
    <name type="synonym">Felis silvestris catus</name>
    <dbReference type="NCBI Taxonomy" id="9685"/>
    <lineage>
        <taxon>Eukaryota</taxon>
        <taxon>Metazoa</taxon>
        <taxon>Chordata</taxon>
        <taxon>Craniata</taxon>
        <taxon>Vertebrata</taxon>
        <taxon>Euteleostomi</taxon>
        <taxon>Mammalia</taxon>
        <taxon>Eutheria</taxon>
        <taxon>Laurasiatheria</taxon>
        <taxon>Carnivora</taxon>
        <taxon>Feliformia</taxon>
        <taxon>Felidae</taxon>
        <taxon>Felinae</taxon>
        <taxon>Felis</taxon>
    </lineage>
</organism>
<keyword evidence="2" id="KW-0689">Ribosomal protein</keyword>
<reference evidence="7" key="2">
    <citation type="submission" date="2025-08" db="UniProtKB">
        <authorList>
            <consortium name="Ensembl"/>
        </authorList>
    </citation>
    <scope>IDENTIFICATION</scope>
    <source>
        <strain evidence="7">breed Abyssinian</strain>
    </source>
</reference>
<evidence type="ECO:0000256" key="6">
    <source>
        <dbReference type="SAM" id="SignalP"/>
    </source>
</evidence>
<evidence type="ECO:0000256" key="3">
    <source>
        <dbReference type="ARBA" id="ARBA00023274"/>
    </source>
</evidence>
<dbReference type="PANTHER" id="PTHR11502">
    <property type="entry name" value="40S RIBOSOMAL PROTEIN S6"/>
    <property type="match status" value="1"/>
</dbReference>
<dbReference type="Proteomes" id="UP000823872">
    <property type="component" value="Chromosome C1"/>
</dbReference>
<dbReference type="Gene3D" id="1.20.5.2650">
    <property type="match status" value="1"/>
</dbReference>
<sequence length="109" mass="12047">MKQGVLTLGYVHLLLTSTEQGGLEEKMQICSGLHCGCPSQCSQLGHCKKGEKDIPGFTDTTVSCHLGLKRASRICKLFNLSKEDDVHQYVVRKPLHREGKKLGTKVPKI</sequence>
<evidence type="ECO:0000256" key="5">
    <source>
        <dbReference type="ARBA" id="ARBA00035403"/>
    </source>
</evidence>
<dbReference type="Ensembl" id="ENSFCTT00005062552.1">
    <property type="protein sequence ID" value="ENSFCTP00005045691.1"/>
    <property type="gene ID" value="ENSFCTG00005021866.1"/>
</dbReference>
<name>A0ABI7ZEZ8_FELCA</name>
<reference evidence="7 8" key="1">
    <citation type="submission" date="2021-02" db="EMBL/GenBank/DDBJ databases">
        <title>Safari Cat Assemblies.</title>
        <authorList>
            <person name="Bredemeyer K.R."/>
            <person name="Murphy W.J."/>
        </authorList>
    </citation>
    <scope>NUCLEOTIDE SEQUENCE [LARGE SCALE GENOMIC DNA]</scope>
</reference>
<accession>A0ABI7ZEZ8</accession>
<protein>
    <recommendedName>
        <fullName evidence="4">Small ribosomal subunit protein eS6</fullName>
    </recommendedName>
    <alternativeName>
        <fullName evidence="5">40S ribosomal protein S6</fullName>
    </alternativeName>
</protein>
<evidence type="ECO:0000256" key="4">
    <source>
        <dbReference type="ARBA" id="ARBA00035278"/>
    </source>
</evidence>
<evidence type="ECO:0000256" key="2">
    <source>
        <dbReference type="ARBA" id="ARBA00022980"/>
    </source>
</evidence>
<feature type="signal peptide" evidence="6">
    <location>
        <begin position="1"/>
        <end position="16"/>
    </location>
</feature>
<evidence type="ECO:0000256" key="1">
    <source>
        <dbReference type="ARBA" id="ARBA00009312"/>
    </source>
</evidence>
<keyword evidence="3" id="KW-0687">Ribonucleoprotein</keyword>